<evidence type="ECO:0000256" key="3">
    <source>
        <dbReference type="SAM" id="SignalP"/>
    </source>
</evidence>
<organism evidence="5 6">
    <name type="scientific">Phototrophicus methaneseepsis</name>
    <dbReference type="NCBI Taxonomy" id="2710758"/>
    <lineage>
        <taxon>Bacteria</taxon>
        <taxon>Bacillati</taxon>
        <taxon>Chloroflexota</taxon>
        <taxon>Candidatus Thermofontia</taxon>
        <taxon>Phototrophicales</taxon>
        <taxon>Phototrophicaceae</taxon>
        <taxon>Phototrophicus</taxon>
    </lineage>
</organism>
<dbReference type="Pfam" id="PF00561">
    <property type="entry name" value="Abhydrolase_1"/>
    <property type="match status" value="1"/>
</dbReference>
<evidence type="ECO:0000259" key="4">
    <source>
        <dbReference type="Pfam" id="PF00561"/>
    </source>
</evidence>
<dbReference type="EMBL" id="CP062983">
    <property type="protein sequence ID" value="QPC84820.1"/>
    <property type="molecule type" value="Genomic_DNA"/>
</dbReference>
<dbReference type="GO" id="GO:0004177">
    <property type="term" value="F:aminopeptidase activity"/>
    <property type="evidence" value="ECO:0007669"/>
    <property type="project" value="UniProtKB-EC"/>
</dbReference>
<name>A0A7S8ED82_9CHLR</name>
<feature type="domain" description="AB hydrolase-1" evidence="4">
    <location>
        <begin position="83"/>
        <end position="435"/>
    </location>
</feature>
<gene>
    <name evidence="5" type="ORF">G4Y79_10735</name>
</gene>
<feature type="signal peptide" evidence="3">
    <location>
        <begin position="1"/>
        <end position="22"/>
    </location>
</feature>
<reference evidence="5 6" key="1">
    <citation type="submission" date="2020-02" db="EMBL/GenBank/DDBJ databases">
        <authorList>
            <person name="Zheng R.K."/>
            <person name="Sun C.M."/>
        </authorList>
    </citation>
    <scope>NUCLEOTIDE SEQUENCE [LARGE SCALE GENOMIC DNA]</scope>
    <source>
        <strain evidence="6">rifampicinis</strain>
    </source>
</reference>
<dbReference type="PRINTS" id="PR00793">
    <property type="entry name" value="PROAMNOPTASE"/>
</dbReference>
<sequence>MNRLLLISLIFCLGITTGRAQSAVYDTVPCPAALVSIATENHLEGVAYTCGVLKVPENRHTPSSRQIELAVSRLQPTPPTDQPPIIYLAGGPGGSALGDIALWLDSALLAQHEIILLEQRGTAFSWPSLMCPELSNTAFRPVAACAQRLRDEGVDLAAYNTSENAADVADLIHVLGLASVNLIGQSYGTRLALAVLRDHPERVHAVILDAVYPTHASVYEGRLAAAQRALDALFADCAADAACNASYPDLEATFYRLLSRLDSSPQLITLSNYGAQFYYNDDYLIQDMMNWLYITDEVPLLPGRIMAFFDGDFSYYNDLILEQTATPISMGLYFSVQCQEEIPVDDIESVLRGDGRSRFEVSDPLRRILREQFASCLDWDVPTAAAYTRAPVTSDRPVLLMSGRYDPITSPEWAQQAAGTLTNSQHVIFQNGAHGVINQLDCADRIAAAFFLAPFQAVEAGCASQAPEWVLANP</sequence>
<dbReference type="Proteomes" id="UP000594468">
    <property type="component" value="Chromosome"/>
</dbReference>
<dbReference type="GO" id="GO:0016020">
    <property type="term" value="C:membrane"/>
    <property type="evidence" value="ECO:0007669"/>
    <property type="project" value="TreeGrafter"/>
</dbReference>
<dbReference type="RefSeq" id="WP_195172883.1">
    <property type="nucleotide sequence ID" value="NZ_CP062983.1"/>
</dbReference>
<dbReference type="KEGG" id="pmet:G4Y79_10735"/>
<evidence type="ECO:0000313" key="5">
    <source>
        <dbReference type="EMBL" id="QPC84820.1"/>
    </source>
</evidence>
<dbReference type="InterPro" id="IPR002410">
    <property type="entry name" value="Peptidase_S33"/>
</dbReference>
<dbReference type="PANTHER" id="PTHR43798:SF27">
    <property type="entry name" value="HYDROLASE ALPHA_BETA HYDROLASE FOLD FAMILY"/>
    <property type="match status" value="1"/>
</dbReference>
<dbReference type="SUPFAM" id="SSF53474">
    <property type="entry name" value="alpha/beta-Hydrolases"/>
    <property type="match status" value="1"/>
</dbReference>
<proteinExistence type="inferred from homology"/>
<evidence type="ECO:0000313" key="6">
    <source>
        <dbReference type="Proteomes" id="UP000594468"/>
    </source>
</evidence>
<evidence type="ECO:0000256" key="2">
    <source>
        <dbReference type="ARBA" id="ARBA00022801"/>
    </source>
</evidence>
<keyword evidence="6" id="KW-1185">Reference proteome</keyword>
<dbReference type="GO" id="GO:0006508">
    <property type="term" value="P:proteolysis"/>
    <property type="evidence" value="ECO:0007669"/>
    <property type="project" value="InterPro"/>
</dbReference>
<dbReference type="Gene3D" id="3.40.50.1820">
    <property type="entry name" value="alpha/beta hydrolase"/>
    <property type="match status" value="1"/>
</dbReference>
<dbReference type="InterPro" id="IPR029058">
    <property type="entry name" value="AB_hydrolase_fold"/>
</dbReference>
<feature type="chain" id="PRO_5032493748" evidence="3">
    <location>
        <begin position="23"/>
        <end position="474"/>
    </location>
</feature>
<protein>
    <submittedName>
        <fullName evidence="5">Alpha/beta fold hydrolase</fullName>
    </submittedName>
</protein>
<evidence type="ECO:0000256" key="1">
    <source>
        <dbReference type="ARBA" id="ARBA00010088"/>
    </source>
</evidence>
<dbReference type="AlphaFoldDB" id="A0A7S8ED82"/>
<dbReference type="InterPro" id="IPR000073">
    <property type="entry name" value="AB_hydrolase_1"/>
</dbReference>
<accession>A0A7S8ED82</accession>
<keyword evidence="2 5" id="KW-0378">Hydrolase</keyword>
<dbReference type="PANTHER" id="PTHR43798">
    <property type="entry name" value="MONOACYLGLYCEROL LIPASE"/>
    <property type="match status" value="1"/>
</dbReference>
<keyword evidence="3" id="KW-0732">Signal</keyword>
<comment type="similarity">
    <text evidence="1">Belongs to the peptidase S33 family.</text>
</comment>
<dbReference type="InterPro" id="IPR050266">
    <property type="entry name" value="AB_hydrolase_sf"/>
</dbReference>